<comment type="caution">
    <text evidence="1">The sequence shown here is derived from an EMBL/GenBank/DDBJ whole genome shotgun (WGS) entry which is preliminary data.</text>
</comment>
<dbReference type="RefSeq" id="WP_290365654.1">
    <property type="nucleotide sequence ID" value="NZ_JAUFQU010000095.1"/>
</dbReference>
<gene>
    <name evidence="1" type="ORF">QW060_27505</name>
</gene>
<evidence type="ECO:0000313" key="1">
    <source>
        <dbReference type="EMBL" id="MDN3710540.1"/>
    </source>
</evidence>
<reference evidence="2" key="1">
    <citation type="journal article" date="2019" name="Int. J. Syst. Evol. Microbiol.">
        <title>The Global Catalogue of Microorganisms (GCM) 10K type strain sequencing project: providing services to taxonomists for standard genome sequencing and annotation.</title>
        <authorList>
            <consortium name="The Broad Institute Genomics Platform"/>
            <consortium name="The Broad Institute Genome Sequencing Center for Infectious Disease"/>
            <person name="Wu L."/>
            <person name="Ma J."/>
        </authorList>
    </citation>
    <scope>NUCLEOTIDE SEQUENCE [LARGE SCALE GENOMIC DNA]</scope>
    <source>
        <strain evidence="2">CECT 7184</strain>
    </source>
</reference>
<protein>
    <submittedName>
        <fullName evidence="1">Uncharacterized protein</fullName>
    </submittedName>
</protein>
<accession>A0ABT8D161</accession>
<sequence>MNDNMAWLQTQIKDMDDVQLLSFSVMPDIDTPKC</sequence>
<dbReference type="EMBL" id="JAUFQU010000095">
    <property type="protein sequence ID" value="MDN3710540.1"/>
    <property type="molecule type" value="Genomic_DNA"/>
</dbReference>
<proteinExistence type="predicted"/>
<organism evidence="1 2">
    <name type="scientific">Paenimyroides ceti</name>
    <dbReference type="NCBI Taxonomy" id="395087"/>
    <lineage>
        <taxon>Bacteria</taxon>
        <taxon>Pseudomonadati</taxon>
        <taxon>Bacteroidota</taxon>
        <taxon>Flavobacteriia</taxon>
        <taxon>Flavobacteriales</taxon>
        <taxon>Flavobacteriaceae</taxon>
        <taxon>Paenimyroides</taxon>
    </lineage>
</organism>
<keyword evidence="2" id="KW-1185">Reference proteome</keyword>
<evidence type="ECO:0000313" key="2">
    <source>
        <dbReference type="Proteomes" id="UP001242368"/>
    </source>
</evidence>
<name>A0ABT8D161_9FLAO</name>
<dbReference type="Proteomes" id="UP001242368">
    <property type="component" value="Unassembled WGS sequence"/>
</dbReference>